<sequence length="715" mass="82728">MVNDNDEMSKENDIDKLMALISMSFKKIYKPTNNTLSISSNTKNANVDNTLRTNKGTGYDRHTWQYDNQRAVNVVGARENVAYHKEKMLMCKQKEAEIQLSVEQVDWRDDTDNELEDHELEAYYFYMEKIQEVTLDAINKSGPIFNAEPLQKVQSDDDNYNVFANDIHHPEQLESINDTNLADQESLYKTLKEACKEITDVNKEMSKDIDKYQNEIEKYINVKFVKDVENDCAKAYGLLAEYKVNSKKLSKDYTQKIINLNQKTSEMENKLIAYQNTISKISHEKKAQDKFYKTRKENELEKVIVMENKIKVLDDIVYKIGQSVQTINMPNHNYKMSFVKPEFLKKAKRANPRLYDIGCYNDNLALMLAPKFNETIRLAQESRSKLSDLIKHFDYKNLNDLYDLFVPQREKSAEQRYFSWNYTPSKNLVKIILFIIDYGYSKHNLKLLHNLVDKFLGMVKFRNDQIAPIIGYGDLTQGNVTIKKVYYVEGLNHNLFSVDHVCFGLVPQCLMTTLEQDSLSPDPQSQEKIPQAAKTITTSNELDLLFSLMFGELFNGSTIVVLKSFAVTTVDASDTQVEMQKLTKTNLSTSSLHRTRRHLDTDDEMCMFALTVSQTEPKNIKEAMAEHAWIEAMQSFPMYQMDIKTAFLNGPLKEEVYVNQPDGFIDPHNPNKVYSLKKALYGLKQAPRAWYDELSNFLVSKRFSKGSIDPTLFIT</sequence>
<feature type="domain" description="Reverse transcriptase Ty1/copia-type" evidence="2">
    <location>
        <begin position="631"/>
        <end position="713"/>
    </location>
</feature>
<dbReference type="InterPro" id="IPR043502">
    <property type="entry name" value="DNA/RNA_pol_sf"/>
</dbReference>
<evidence type="ECO:0000313" key="3">
    <source>
        <dbReference type="EMBL" id="GEU73073.1"/>
    </source>
</evidence>
<dbReference type="EMBL" id="BKCJ010006619">
    <property type="protein sequence ID" value="GEU73073.1"/>
    <property type="molecule type" value="Genomic_DNA"/>
</dbReference>
<feature type="coiled-coil region" evidence="1">
    <location>
        <begin position="250"/>
        <end position="277"/>
    </location>
</feature>
<evidence type="ECO:0000256" key="1">
    <source>
        <dbReference type="SAM" id="Coils"/>
    </source>
</evidence>
<protein>
    <submittedName>
        <fullName evidence="3">Putative Gag-Pol polyprotein</fullName>
    </submittedName>
</protein>
<dbReference type="InterPro" id="IPR013103">
    <property type="entry name" value="RVT_2"/>
</dbReference>
<comment type="caution">
    <text evidence="3">The sequence shown here is derived from an EMBL/GenBank/DDBJ whole genome shotgun (WGS) entry which is preliminary data.</text>
</comment>
<organism evidence="3">
    <name type="scientific">Tanacetum cinerariifolium</name>
    <name type="common">Dalmatian daisy</name>
    <name type="synonym">Chrysanthemum cinerariifolium</name>
    <dbReference type="NCBI Taxonomy" id="118510"/>
    <lineage>
        <taxon>Eukaryota</taxon>
        <taxon>Viridiplantae</taxon>
        <taxon>Streptophyta</taxon>
        <taxon>Embryophyta</taxon>
        <taxon>Tracheophyta</taxon>
        <taxon>Spermatophyta</taxon>
        <taxon>Magnoliopsida</taxon>
        <taxon>eudicotyledons</taxon>
        <taxon>Gunneridae</taxon>
        <taxon>Pentapetalae</taxon>
        <taxon>asterids</taxon>
        <taxon>campanulids</taxon>
        <taxon>Asterales</taxon>
        <taxon>Asteraceae</taxon>
        <taxon>Asteroideae</taxon>
        <taxon>Anthemideae</taxon>
        <taxon>Anthemidinae</taxon>
        <taxon>Tanacetum</taxon>
    </lineage>
</organism>
<evidence type="ECO:0000259" key="2">
    <source>
        <dbReference type="Pfam" id="PF07727"/>
    </source>
</evidence>
<proteinExistence type="predicted"/>
<feature type="coiled-coil region" evidence="1">
    <location>
        <begin position="195"/>
        <end position="222"/>
    </location>
</feature>
<keyword evidence="1" id="KW-0175">Coiled coil</keyword>
<gene>
    <name evidence="3" type="ORF">Tci_045051</name>
</gene>
<name>A0A6L2MGG1_TANCI</name>
<reference evidence="3" key="1">
    <citation type="journal article" date="2019" name="Sci. Rep.">
        <title>Draft genome of Tanacetum cinerariifolium, the natural source of mosquito coil.</title>
        <authorList>
            <person name="Yamashiro T."/>
            <person name="Shiraishi A."/>
            <person name="Satake H."/>
            <person name="Nakayama K."/>
        </authorList>
    </citation>
    <scope>NUCLEOTIDE SEQUENCE</scope>
</reference>
<dbReference type="AlphaFoldDB" id="A0A6L2MGG1"/>
<accession>A0A6L2MGG1</accession>
<dbReference type="Pfam" id="PF07727">
    <property type="entry name" value="RVT_2"/>
    <property type="match status" value="1"/>
</dbReference>
<dbReference type="SUPFAM" id="SSF56672">
    <property type="entry name" value="DNA/RNA polymerases"/>
    <property type="match status" value="1"/>
</dbReference>